<organism evidence="15 16">
    <name type="scientific">Bovine adenovirus 6</name>
    <dbReference type="NCBI Taxonomy" id="111167"/>
    <lineage>
        <taxon>Viruses</taxon>
        <taxon>Varidnaviria</taxon>
        <taxon>Bamfordvirae</taxon>
        <taxon>Preplasmiviricota</taxon>
        <taxon>Polisuviricotina</taxon>
        <taxon>Pharingeaviricetes</taxon>
        <taxon>Rowavirales</taxon>
        <taxon>Adenoviridae</taxon>
        <taxon>Barthadenovirus</taxon>
        <taxon>Barthadenovirus bossextum</taxon>
        <taxon>Bovine atadenovirus E</taxon>
    </lineage>
</organism>
<dbReference type="RefSeq" id="YP_007346998.1">
    <property type="nucleotide sequence ID" value="NC_020074.1"/>
</dbReference>
<evidence type="ECO:0000256" key="10">
    <source>
        <dbReference type="ARBA" id="ARBA00046822"/>
    </source>
</evidence>
<dbReference type="GO" id="GO:0003887">
    <property type="term" value="F:DNA-directed DNA polymerase activity"/>
    <property type="evidence" value="ECO:0007669"/>
    <property type="project" value="UniProtKB-UniRule"/>
</dbReference>
<reference evidence="15 16" key="1">
    <citation type="submission" date="2011-12" db="EMBL/GenBank/DDBJ databases">
        <title>Genome analysis of Bovine adenovirus 6 reveals a need to establish a new species: Bovine adenovirus E.</title>
        <authorList>
            <person name="Erdei N."/>
            <person name="Szathmary R."/>
            <person name="Harrach B."/>
            <person name="Benko M."/>
        </authorList>
    </citation>
    <scope>NUCLEOTIDE SEQUENCE [LARGE SCALE GENOMIC DNA]</scope>
    <source>
        <strain evidence="15">671130</strain>
    </source>
</reference>
<dbReference type="KEGG" id="vg:14443553"/>
<evidence type="ECO:0000256" key="8">
    <source>
        <dbReference type="ARBA" id="ARBA00023109"/>
    </source>
</evidence>
<evidence type="ECO:0000256" key="12">
    <source>
        <dbReference type="PIRNR" id="PIRNR000788"/>
    </source>
</evidence>
<evidence type="ECO:0000256" key="13">
    <source>
        <dbReference type="RuleBase" id="RU000442"/>
    </source>
</evidence>
<evidence type="ECO:0000256" key="7">
    <source>
        <dbReference type="ARBA" id="ARBA00022932"/>
    </source>
</evidence>
<evidence type="ECO:0000256" key="5">
    <source>
        <dbReference type="ARBA" id="ARBA00022695"/>
    </source>
</evidence>
<dbReference type="GO" id="GO:0006260">
    <property type="term" value="P:DNA replication"/>
    <property type="evidence" value="ECO:0007669"/>
    <property type="project" value="UniProtKB-KW"/>
</dbReference>
<evidence type="ECO:0000256" key="2">
    <source>
        <dbReference type="ARBA" id="ARBA00005755"/>
    </source>
</evidence>
<evidence type="ECO:0000313" key="15">
    <source>
        <dbReference type="EMBL" id="AFV70634.1"/>
    </source>
</evidence>
<dbReference type="EC" id="2.7.7.7" evidence="12 13"/>
<dbReference type="Pfam" id="PF03175">
    <property type="entry name" value="DNA_pol_B_2"/>
    <property type="match status" value="1"/>
</dbReference>
<dbReference type="GO" id="GO:0003677">
    <property type="term" value="F:DNA binding"/>
    <property type="evidence" value="ECO:0007669"/>
    <property type="project" value="UniProtKB-UniRule"/>
</dbReference>
<evidence type="ECO:0000256" key="9">
    <source>
        <dbReference type="ARBA" id="ARBA00023125"/>
    </source>
</evidence>
<protein>
    <recommendedName>
        <fullName evidence="12 13">DNA polymerase</fullName>
        <ecNumber evidence="12 13">2.7.7.7</ecNumber>
    </recommendedName>
</protein>
<keyword evidence="16" id="KW-1185">Reference proteome</keyword>
<evidence type="ECO:0000313" key="16">
    <source>
        <dbReference type="Proteomes" id="UP000108614"/>
    </source>
</evidence>
<evidence type="ECO:0000256" key="11">
    <source>
        <dbReference type="ARBA" id="ARBA00049244"/>
    </source>
</evidence>
<comment type="subunit">
    <text evidence="10">Heterodimer with the terminal protein; this heterodimer binds to bp 9 to 18 of the genome. Forms a complex with viral pTP, DBP and hosts NFIA and POU2F1/OCT1 for initiation of replication.</text>
</comment>
<keyword evidence="3" id="KW-1048">Host nucleus</keyword>
<dbReference type="OrthoDB" id="529at10239"/>
<dbReference type="InterPro" id="IPR017964">
    <property type="entry name" value="DNA-dir_DNA_pol_B_CS"/>
</dbReference>
<dbReference type="SUPFAM" id="SSF56672">
    <property type="entry name" value="DNA/RNA polymerases"/>
    <property type="match status" value="1"/>
</dbReference>
<dbReference type="PROSITE" id="PS00116">
    <property type="entry name" value="DNA_POLYMERASE_B"/>
    <property type="match status" value="1"/>
</dbReference>
<comment type="similarity">
    <text evidence="2 12 13">Belongs to the DNA polymerase type-B family.</text>
</comment>
<proteinExistence type="inferred from homology"/>
<keyword evidence="9 12" id="KW-0238">DNA-binding</keyword>
<dbReference type="InterPro" id="IPR043502">
    <property type="entry name" value="DNA/RNA_pol_sf"/>
</dbReference>
<keyword evidence="6 12" id="KW-0235">DNA replication</keyword>
<dbReference type="GO" id="GO:0042025">
    <property type="term" value="C:host cell nucleus"/>
    <property type="evidence" value="ECO:0007669"/>
    <property type="project" value="UniProtKB-SubCell"/>
</dbReference>
<keyword evidence="8" id="KW-1194">Viral DNA replication</keyword>
<comment type="subcellular location">
    <subcellularLocation>
        <location evidence="1">Host nucleus</location>
    </subcellularLocation>
</comment>
<dbReference type="InterPro" id="IPR014382">
    <property type="entry name" value="DNA-dir_DNA_pol_B_adenovir"/>
</dbReference>
<keyword evidence="7 12" id="KW-0239">DNA-directed DNA polymerase</keyword>
<keyword evidence="5 12" id="KW-0548">Nucleotidyltransferase</keyword>
<sequence>MASKTIIKQRTTHYITGYFEDTPLKIIYYKEFEKSFLNFLQLQGIKPISNLKRLSKPEEILHFFSEDTYPSLIKIWKLNKKFLCYTECKTEGKTMAIELIGFKNEWYIVKDVKKQQKCDNCGVTYNNIHTCNVKRRNFYYHFINHETKNWWEQIKFNPVGAIENTKRLFIVYDIETYTYHSTYGKQLLPYLLVFELMGSKTLKNIAAQIAEECGFNRERGCFFILNHKHDEIGNAFKKFRISVQKKIAQNLWMEFSEEQQIETVLTYDEIVKLNKEKKLKKIMPKYIEIFVIGHNICGFDEIVLASHVLEGIKDQENLAMFNFSRSFMPRAGILFFNDIILSLQNPCIKKPDNKTYKRWKDGILMPEDLPWQGLKFMVRDTFLLTHCSLRNAAAAYQLNVSKDHCSYAAIDYFMLGDYEKDENNYPVEKYWKDKEEYIQNKPDGKYDILQEAKKYCIDDVKVTTKLVAKIIDGYQEFCSSSLNFSCLFYIFQKPPISSNTQMLFKQLHYRAENANSEYLYNLEAPSEKMYSFIRASVRGGRCYPTFLGVYTKPLYVYDICGMYASALTHPMPYGRTLNPCEANMAIDKLQELLDSSKVLSYFDSQIKPMIVTVDCEPPSLEFLDVLPPLCSKKSGKLCWTNEALINEVVTSIDLVTLHNRGWKCKIIKNSELYAVWPEWKPLCKQYVEINIAAKERAEKEKNQTQRSISKLLSNALYGSFATKIDKKKVLFAEDIEEKDKKSLREGKSEITSYTTVISSSLPKSTNCKWNDYFSNLPEVCESSNKNLNEKSQMAPFIPEKNHVIFKPITFLSADCNDLVLTTIEDKTEWIRNNRYPTQIASFVLAWTRAFMSEWADILYGEDRGKKYNERELKSLYGDTDSLFLSQKGHDMMRSKGAHRLKRNKGKLVFDENEPNLQWLVECETVCEKCHNDAFVSESCFLAPKLYALKDTNCTKCGHTGDGKLRAKGHAKECLSYDVLKQCFTDYYLLETPKQTFMTKRKSLKRTLQTGNEISKPFTVVEKQLLRILRPWKDMTLRKGTQWNEGYLLYPYDKRHPNPRPQECLTENPFWDDT</sequence>
<evidence type="ECO:0000256" key="4">
    <source>
        <dbReference type="ARBA" id="ARBA00022679"/>
    </source>
</evidence>
<evidence type="ECO:0000256" key="1">
    <source>
        <dbReference type="ARBA" id="ARBA00004147"/>
    </source>
</evidence>
<feature type="domain" description="DNA-directed DNA polymerase family B mitochondria/virus" evidence="14">
    <location>
        <begin position="325"/>
        <end position="786"/>
    </location>
</feature>
<dbReference type="Gene3D" id="3.90.1600.10">
    <property type="entry name" value="Palm domain of DNA polymerase"/>
    <property type="match status" value="1"/>
</dbReference>
<dbReference type="EMBL" id="JQ345700">
    <property type="protein sequence ID" value="AFV70634.1"/>
    <property type="molecule type" value="Genomic_DNA"/>
</dbReference>
<dbReference type="PRINTS" id="PR00106">
    <property type="entry name" value="DNAPOLB"/>
</dbReference>
<dbReference type="GeneID" id="14443553"/>
<dbReference type="InterPro" id="IPR023211">
    <property type="entry name" value="DNA_pol_palm_dom_sf"/>
</dbReference>
<dbReference type="SMART" id="SM00486">
    <property type="entry name" value="POLBc"/>
    <property type="match status" value="1"/>
</dbReference>
<dbReference type="SUPFAM" id="SSF53098">
    <property type="entry name" value="Ribonuclease H-like"/>
    <property type="match status" value="1"/>
</dbReference>
<dbReference type="GO" id="GO:0000166">
    <property type="term" value="F:nucleotide binding"/>
    <property type="evidence" value="ECO:0007669"/>
    <property type="project" value="UniProtKB-UniRule"/>
</dbReference>
<name>K9MMD4_9ADEN</name>
<evidence type="ECO:0000259" key="14">
    <source>
        <dbReference type="Pfam" id="PF03175"/>
    </source>
</evidence>
<evidence type="ECO:0000256" key="3">
    <source>
        <dbReference type="ARBA" id="ARBA00022562"/>
    </source>
</evidence>
<accession>K9MMD4</accession>
<dbReference type="InterPro" id="IPR006172">
    <property type="entry name" value="DNA-dir_DNA_pol_B"/>
</dbReference>
<dbReference type="Proteomes" id="UP000108614">
    <property type="component" value="Segment"/>
</dbReference>
<keyword evidence="4 12" id="KW-0808">Transferase</keyword>
<dbReference type="InterPro" id="IPR012337">
    <property type="entry name" value="RNaseH-like_sf"/>
</dbReference>
<dbReference type="PIRSF" id="PIRSF000788">
    <property type="entry name" value="DPol_ADV"/>
    <property type="match status" value="1"/>
</dbReference>
<comment type="catalytic activity">
    <reaction evidence="11 12 13">
        <text>DNA(n) + a 2'-deoxyribonucleoside 5'-triphosphate = DNA(n+1) + diphosphate</text>
        <dbReference type="Rhea" id="RHEA:22508"/>
        <dbReference type="Rhea" id="RHEA-COMP:17339"/>
        <dbReference type="Rhea" id="RHEA-COMP:17340"/>
        <dbReference type="ChEBI" id="CHEBI:33019"/>
        <dbReference type="ChEBI" id="CHEBI:61560"/>
        <dbReference type="ChEBI" id="CHEBI:173112"/>
        <dbReference type="EC" id="2.7.7.7"/>
    </reaction>
</comment>
<evidence type="ECO:0000256" key="6">
    <source>
        <dbReference type="ARBA" id="ARBA00022705"/>
    </source>
</evidence>
<dbReference type="GO" id="GO:0039693">
    <property type="term" value="P:viral DNA genome replication"/>
    <property type="evidence" value="ECO:0007669"/>
    <property type="project" value="UniProtKB-KW"/>
</dbReference>
<dbReference type="InterPro" id="IPR004868">
    <property type="entry name" value="DNA-dir_DNA_pol_B_mt/vir"/>
</dbReference>